<proteinExistence type="inferred from homology"/>
<name>A0A810MVR7_9ACTN</name>
<dbReference type="CDD" id="cd03467">
    <property type="entry name" value="Rieske"/>
    <property type="match status" value="1"/>
</dbReference>
<sequence length="283" mass="30402">MRELLTRIERASRLDRLGDSVQRRVMSIMRARRLRDALHGVWLGHPLHPALVQVPVGAWTSVAVLDLLRGQRRAATVLTGVGVAGAVPAAITGLNDWASLSREQRRVGLVHAVANQIALVLYAGSFAARLTGRHGAGRGLAYLGFAAASGGAYLGGHLAYKQAAGVNQAVPQLHRISDGWHPVADLTSLPEDQLVSRIIDDVRVLVYRDGDDITVMLERCAHQNGPLSEGSLTRIEGRACVVCPWHGSTFELTNGEAVHGPAATDQQLLRSRVVDGMVQAQLP</sequence>
<keyword evidence="7" id="KW-0812">Transmembrane</keyword>
<evidence type="ECO:0000256" key="3">
    <source>
        <dbReference type="ARBA" id="ARBA00023004"/>
    </source>
</evidence>
<keyword evidence="2" id="KW-0479">Metal-binding</keyword>
<keyword evidence="1" id="KW-0001">2Fe-2S</keyword>
<evidence type="ECO:0000256" key="7">
    <source>
        <dbReference type="SAM" id="Phobius"/>
    </source>
</evidence>
<comment type="similarity">
    <text evidence="6">Belongs to the bacterial ring-hydroxylating dioxygenase ferredoxin component family.</text>
</comment>
<evidence type="ECO:0000313" key="10">
    <source>
        <dbReference type="Proteomes" id="UP000680866"/>
    </source>
</evidence>
<keyword evidence="7" id="KW-1133">Transmembrane helix</keyword>
<dbReference type="GO" id="GO:0016705">
    <property type="term" value="F:oxidoreductase activity, acting on paired donors, with incorporation or reduction of molecular oxygen"/>
    <property type="evidence" value="ECO:0007669"/>
    <property type="project" value="UniProtKB-ARBA"/>
</dbReference>
<dbReference type="InterPro" id="IPR017941">
    <property type="entry name" value="Rieske_2Fe-2S"/>
</dbReference>
<dbReference type="PANTHER" id="PTHR21496">
    <property type="entry name" value="FERREDOXIN-RELATED"/>
    <property type="match status" value="1"/>
</dbReference>
<organism evidence="9 10">
    <name type="scientific">Polymorphospora rubra</name>
    <dbReference type="NCBI Taxonomy" id="338584"/>
    <lineage>
        <taxon>Bacteria</taxon>
        <taxon>Bacillati</taxon>
        <taxon>Actinomycetota</taxon>
        <taxon>Actinomycetes</taxon>
        <taxon>Micromonosporales</taxon>
        <taxon>Micromonosporaceae</taxon>
        <taxon>Polymorphospora</taxon>
    </lineage>
</organism>
<evidence type="ECO:0000256" key="1">
    <source>
        <dbReference type="ARBA" id="ARBA00022714"/>
    </source>
</evidence>
<feature type="transmembrane region" description="Helical" evidence="7">
    <location>
        <begin position="75"/>
        <end position="95"/>
    </location>
</feature>
<dbReference type="InterPro" id="IPR019251">
    <property type="entry name" value="DUF2231_TM"/>
</dbReference>
<dbReference type="GO" id="GO:0051537">
    <property type="term" value="F:2 iron, 2 sulfur cluster binding"/>
    <property type="evidence" value="ECO:0007669"/>
    <property type="project" value="UniProtKB-KW"/>
</dbReference>
<dbReference type="PANTHER" id="PTHR21496:SF0">
    <property type="entry name" value="RIESKE DOMAIN-CONTAINING PROTEIN"/>
    <property type="match status" value="1"/>
</dbReference>
<accession>A0A810MVR7</accession>
<reference evidence="9" key="1">
    <citation type="submission" date="2020-08" db="EMBL/GenBank/DDBJ databases">
        <title>Whole genome shotgun sequence of Polymorphospora rubra NBRC 101157.</title>
        <authorList>
            <person name="Komaki H."/>
            <person name="Tamura T."/>
        </authorList>
    </citation>
    <scope>NUCLEOTIDE SEQUENCE</scope>
    <source>
        <strain evidence="9">NBRC 101157</strain>
    </source>
</reference>
<feature type="transmembrane region" description="Helical" evidence="7">
    <location>
        <begin position="107"/>
        <end position="128"/>
    </location>
</feature>
<gene>
    <name evidence="9" type="ORF">Prubr_22970</name>
</gene>
<dbReference type="PROSITE" id="PS51296">
    <property type="entry name" value="RIESKE"/>
    <property type="match status" value="1"/>
</dbReference>
<dbReference type="SUPFAM" id="SSF50022">
    <property type="entry name" value="ISP domain"/>
    <property type="match status" value="1"/>
</dbReference>
<dbReference type="GO" id="GO:0004497">
    <property type="term" value="F:monooxygenase activity"/>
    <property type="evidence" value="ECO:0007669"/>
    <property type="project" value="UniProtKB-ARBA"/>
</dbReference>
<evidence type="ECO:0000259" key="8">
    <source>
        <dbReference type="PROSITE" id="PS51296"/>
    </source>
</evidence>
<feature type="domain" description="Rieske" evidence="8">
    <location>
        <begin position="180"/>
        <end position="280"/>
    </location>
</feature>
<protein>
    <recommendedName>
        <fullName evidence="8">Rieske domain-containing protein</fullName>
    </recommendedName>
</protein>
<dbReference type="Gene3D" id="2.102.10.10">
    <property type="entry name" value="Rieske [2Fe-2S] iron-sulphur domain"/>
    <property type="match status" value="1"/>
</dbReference>
<feature type="transmembrane region" description="Helical" evidence="7">
    <location>
        <begin position="140"/>
        <end position="160"/>
    </location>
</feature>
<evidence type="ECO:0000256" key="6">
    <source>
        <dbReference type="ARBA" id="ARBA00038001"/>
    </source>
</evidence>
<dbReference type="RefSeq" id="WP_212824640.1">
    <property type="nucleotide sequence ID" value="NZ_AP023359.1"/>
</dbReference>
<dbReference type="KEGG" id="pry:Prubr_22970"/>
<evidence type="ECO:0000256" key="5">
    <source>
        <dbReference type="ARBA" id="ARBA00034078"/>
    </source>
</evidence>
<keyword evidence="3" id="KW-0408">Iron</keyword>
<evidence type="ECO:0000256" key="4">
    <source>
        <dbReference type="ARBA" id="ARBA00023014"/>
    </source>
</evidence>
<dbReference type="EMBL" id="AP023359">
    <property type="protein sequence ID" value="BCJ65276.1"/>
    <property type="molecule type" value="Genomic_DNA"/>
</dbReference>
<dbReference type="Pfam" id="PF00355">
    <property type="entry name" value="Rieske"/>
    <property type="match status" value="1"/>
</dbReference>
<evidence type="ECO:0000313" key="9">
    <source>
        <dbReference type="EMBL" id="BCJ65276.1"/>
    </source>
</evidence>
<keyword evidence="4" id="KW-0411">Iron-sulfur</keyword>
<dbReference type="AlphaFoldDB" id="A0A810MVR7"/>
<comment type="cofactor">
    <cofactor evidence="5">
        <name>[2Fe-2S] cluster</name>
        <dbReference type="ChEBI" id="CHEBI:190135"/>
    </cofactor>
</comment>
<dbReference type="InterPro" id="IPR036922">
    <property type="entry name" value="Rieske_2Fe-2S_sf"/>
</dbReference>
<dbReference type="Pfam" id="PF09990">
    <property type="entry name" value="DUF2231"/>
    <property type="match status" value="1"/>
</dbReference>
<keyword evidence="7" id="KW-0472">Membrane</keyword>
<dbReference type="GO" id="GO:0046872">
    <property type="term" value="F:metal ion binding"/>
    <property type="evidence" value="ECO:0007669"/>
    <property type="project" value="UniProtKB-KW"/>
</dbReference>
<dbReference type="Proteomes" id="UP000680866">
    <property type="component" value="Chromosome"/>
</dbReference>
<evidence type="ECO:0000256" key="2">
    <source>
        <dbReference type="ARBA" id="ARBA00022723"/>
    </source>
</evidence>
<keyword evidence="10" id="KW-1185">Reference proteome</keyword>